<sequence length="235" mass="26177">MEERELELFIMNDPKSVISEAFRVLRTNLQFSSIDKPVKKVVVTSSMPQEGKSTVAANLAVSIASTRSKVLLVDADLRRPKLYKLFRLENYKGLSNFLAEDLPLESVITKMANLHIITSGPIPPNPAEILGSSKMKKFLDEMATKYDMILLDAPPVNSVADAAILSTLVDGVILVVETGVTAREAAIAAKQQLEKVNAKILGVVLNKIKQDKNGGYYYYYYYYGEEGTKKRKKKR</sequence>
<reference evidence="9 10" key="1">
    <citation type="submission" date="2015-12" db="EMBL/GenBank/DDBJ databases">
        <title>Draft genome sequnece of Fervidicola ferrireducens strain Y170.</title>
        <authorList>
            <person name="Patel B.K."/>
        </authorList>
    </citation>
    <scope>NUCLEOTIDE SEQUENCE [LARGE SCALE GENOMIC DNA]</scope>
    <source>
        <strain evidence="9 10">Y170</strain>
    </source>
</reference>
<protein>
    <recommendedName>
        <fullName evidence="2">non-specific protein-tyrosine kinase</fullName>
        <ecNumber evidence="2">2.7.10.2</ecNumber>
    </recommendedName>
</protein>
<comment type="similarity">
    <text evidence="1">Belongs to the CpsD/CapB family.</text>
</comment>
<dbReference type="FunCoup" id="A0A140LCR7">
    <property type="interactions" value="23"/>
</dbReference>
<dbReference type="InterPro" id="IPR033756">
    <property type="entry name" value="YlxH/NBP35"/>
</dbReference>
<dbReference type="GO" id="GO:0005886">
    <property type="term" value="C:plasma membrane"/>
    <property type="evidence" value="ECO:0007669"/>
    <property type="project" value="UniProtKB-ARBA"/>
</dbReference>
<dbReference type="EC" id="2.7.10.2" evidence="2"/>
<evidence type="ECO:0000256" key="3">
    <source>
        <dbReference type="ARBA" id="ARBA00022679"/>
    </source>
</evidence>
<dbReference type="AlphaFoldDB" id="A0A140LCR7"/>
<dbReference type="CDD" id="cd05387">
    <property type="entry name" value="BY-kinase"/>
    <property type="match status" value="1"/>
</dbReference>
<name>A0A140LCR7_9FIRM</name>
<keyword evidence="4" id="KW-0547">Nucleotide-binding</keyword>
<evidence type="ECO:0000256" key="4">
    <source>
        <dbReference type="ARBA" id="ARBA00022741"/>
    </source>
</evidence>
<dbReference type="RefSeq" id="WP_066351450.1">
    <property type="nucleotide sequence ID" value="NZ_LOED01000003.1"/>
</dbReference>
<dbReference type="InterPro" id="IPR050445">
    <property type="entry name" value="Bact_polysacc_biosynth/exp"/>
</dbReference>
<dbReference type="GO" id="GO:0005524">
    <property type="term" value="F:ATP binding"/>
    <property type="evidence" value="ECO:0007669"/>
    <property type="project" value="UniProtKB-KW"/>
</dbReference>
<keyword evidence="5 9" id="KW-0418">Kinase</keyword>
<dbReference type="GO" id="GO:0042802">
    <property type="term" value="F:identical protein binding"/>
    <property type="evidence" value="ECO:0007669"/>
    <property type="project" value="UniProtKB-ARBA"/>
</dbReference>
<accession>A0A140LCR7</accession>
<keyword evidence="7" id="KW-0829">Tyrosine-protein kinase</keyword>
<dbReference type="SUPFAM" id="SSF52540">
    <property type="entry name" value="P-loop containing nucleoside triphosphate hydrolases"/>
    <property type="match status" value="1"/>
</dbReference>
<dbReference type="PANTHER" id="PTHR32309">
    <property type="entry name" value="TYROSINE-PROTEIN KINASE"/>
    <property type="match status" value="1"/>
</dbReference>
<dbReference type="NCBIfam" id="TIGR01007">
    <property type="entry name" value="eps_fam"/>
    <property type="match status" value="1"/>
</dbReference>
<evidence type="ECO:0000256" key="8">
    <source>
        <dbReference type="ARBA" id="ARBA00051245"/>
    </source>
</evidence>
<evidence type="ECO:0000256" key="7">
    <source>
        <dbReference type="ARBA" id="ARBA00023137"/>
    </source>
</evidence>
<keyword evidence="10" id="KW-1185">Reference proteome</keyword>
<evidence type="ECO:0000256" key="6">
    <source>
        <dbReference type="ARBA" id="ARBA00022840"/>
    </source>
</evidence>
<keyword evidence="3 9" id="KW-0808">Transferase</keyword>
<dbReference type="Proteomes" id="UP000070427">
    <property type="component" value="Unassembled WGS sequence"/>
</dbReference>
<evidence type="ECO:0000256" key="2">
    <source>
        <dbReference type="ARBA" id="ARBA00011903"/>
    </source>
</evidence>
<comment type="caution">
    <text evidence="9">The sequence shown here is derived from an EMBL/GenBank/DDBJ whole genome shotgun (WGS) entry which is preliminary data.</text>
</comment>
<comment type="catalytic activity">
    <reaction evidence="8">
        <text>L-tyrosyl-[protein] + ATP = O-phospho-L-tyrosyl-[protein] + ADP + H(+)</text>
        <dbReference type="Rhea" id="RHEA:10596"/>
        <dbReference type="Rhea" id="RHEA-COMP:10136"/>
        <dbReference type="Rhea" id="RHEA-COMP:20101"/>
        <dbReference type="ChEBI" id="CHEBI:15378"/>
        <dbReference type="ChEBI" id="CHEBI:30616"/>
        <dbReference type="ChEBI" id="CHEBI:46858"/>
        <dbReference type="ChEBI" id="CHEBI:61978"/>
        <dbReference type="ChEBI" id="CHEBI:456216"/>
        <dbReference type="EC" id="2.7.10.2"/>
    </reaction>
</comment>
<keyword evidence="6" id="KW-0067">ATP-binding</keyword>
<organism evidence="9 10">
    <name type="scientific">Fervidicola ferrireducens</name>
    <dbReference type="NCBI Taxonomy" id="520764"/>
    <lineage>
        <taxon>Bacteria</taxon>
        <taxon>Bacillati</taxon>
        <taxon>Bacillota</taxon>
        <taxon>Clostridia</taxon>
        <taxon>Thermosediminibacterales</taxon>
        <taxon>Thermosediminibacteraceae</taxon>
        <taxon>Fervidicola</taxon>
    </lineage>
</organism>
<dbReference type="PANTHER" id="PTHR32309:SF13">
    <property type="entry name" value="FERRIC ENTEROBACTIN TRANSPORT PROTEIN FEPE"/>
    <property type="match status" value="1"/>
</dbReference>
<dbReference type="FunFam" id="3.40.50.300:FF:000527">
    <property type="entry name" value="Tyrosine-protein kinase etk"/>
    <property type="match status" value="1"/>
</dbReference>
<evidence type="ECO:0000256" key="1">
    <source>
        <dbReference type="ARBA" id="ARBA00007316"/>
    </source>
</evidence>
<proteinExistence type="inferred from homology"/>
<dbReference type="InterPro" id="IPR027417">
    <property type="entry name" value="P-loop_NTPase"/>
</dbReference>
<dbReference type="EMBL" id="LOED01000003">
    <property type="protein sequence ID" value="KXG78342.1"/>
    <property type="molecule type" value="Genomic_DNA"/>
</dbReference>
<dbReference type="Pfam" id="PF10609">
    <property type="entry name" value="ParA"/>
    <property type="match status" value="1"/>
</dbReference>
<dbReference type="STRING" id="520764.AN618_04080"/>
<evidence type="ECO:0000313" key="9">
    <source>
        <dbReference type="EMBL" id="KXG78342.1"/>
    </source>
</evidence>
<gene>
    <name evidence="9" type="primary">ywqD</name>
    <name evidence="9" type="ORF">AN618_04080</name>
</gene>
<evidence type="ECO:0000313" key="10">
    <source>
        <dbReference type="Proteomes" id="UP000070427"/>
    </source>
</evidence>
<dbReference type="GO" id="GO:0004715">
    <property type="term" value="F:non-membrane spanning protein tyrosine kinase activity"/>
    <property type="evidence" value="ECO:0007669"/>
    <property type="project" value="UniProtKB-EC"/>
</dbReference>
<dbReference type="PATRIC" id="fig|520764.3.peg.432"/>
<dbReference type="Gene3D" id="3.40.50.300">
    <property type="entry name" value="P-loop containing nucleotide triphosphate hydrolases"/>
    <property type="match status" value="1"/>
</dbReference>
<evidence type="ECO:0000256" key="5">
    <source>
        <dbReference type="ARBA" id="ARBA00022777"/>
    </source>
</evidence>
<dbReference type="InParanoid" id="A0A140LCR7"/>
<dbReference type="InterPro" id="IPR005702">
    <property type="entry name" value="Wzc-like_C"/>
</dbReference>
<dbReference type="OrthoDB" id="9794577at2"/>